<evidence type="ECO:0000313" key="9">
    <source>
        <dbReference type="Proteomes" id="UP001157418"/>
    </source>
</evidence>
<feature type="region of interest" description="Disordered" evidence="6">
    <location>
        <begin position="89"/>
        <end position="109"/>
    </location>
</feature>
<evidence type="ECO:0000256" key="3">
    <source>
        <dbReference type="ARBA" id="ARBA00023125"/>
    </source>
</evidence>
<proteinExistence type="predicted"/>
<feature type="domain" description="MADS-box" evidence="7">
    <location>
        <begin position="18"/>
        <end position="78"/>
    </location>
</feature>
<dbReference type="AlphaFoldDB" id="A0AAU9NUZ7"/>
<dbReference type="Proteomes" id="UP001157418">
    <property type="component" value="Unassembled WGS sequence"/>
</dbReference>
<dbReference type="EMBL" id="CAKMRJ010005412">
    <property type="protein sequence ID" value="CAH1441605.1"/>
    <property type="molecule type" value="Genomic_DNA"/>
</dbReference>
<feature type="compositionally biased region" description="Basic residues" evidence="6">
    <location>
        <begin position="15"/>
        <end position="24"/>
    </location>
</feature>
<evidence type="ECO:0000256" key="6">
    <source>
        <dbReference type="SAM" id="MobiDB-lite"/>
    </source>
</evidence>
<dbReference type="InterPro" id="IPR002100">
    <property type="entry name" value="TF_MADSbox"/>
</dbReference>
<dbReference type="InterPro" id="IPR036879">
    <property type="entry name" value="TF_MADSbox_sf"/>
</dbReference>
<evidence type="ECO:0000256" key="4">
    <source>
        <dbReference type="ARBA" id="ARBA00023163"/>
    </source>
</evidence>
<dbReference type="PANTHER" id="PTHR11945">
    <property type="entry name" value="MADS BOX PROTEIN"/>
    <property type="match status" value="1"/>
</dbReference>
<dbReference type="GO" id="GO:0005634">
    <property type="term" value="C:nucleus"/>
    <property type="evidence" value="ECO:0007669"/>
    <property type="project" value="UniProtKB-SubCell"/>
</dbReference>
<evidence type="ECO:0000256" key="1">
    <source>
        <dbReference type="ARBA" id="ARBA00004123"/>
    </source>
</evidence>
<sequence>MDITNVAGGSNVNKKTTKRRRKIDTKKIEDIKSRQVTFTKRRTRLFKKAAEICVLTGAQISILVTSPCGRHFTFRHPNSDVMLDNYLNNNNTTTGEDTGTTTNSPPPLPMKEFNQYYMEVSRELDAEKKRRETIPVIGGGLRWYDEAVDGLDVEELQRYLCSLEELKKKVLTRAVELMMINKSSDALFGSNNGNDQPPVDIPANEVVDDGGFNFEYDGGFWNF</sequence>
<dbReference type="PRINTS" id="PR00404">
    <property type="entry name" value="MADSDOMAIN"/>
</dbReference>
<reference evidence="8 9" key="1">
    <citation type="submission" date="2022-01" db="EMBL/GenBank/DDBJ databases">
        <authorList>
            <person name="Xiong W."/>
            <person name="Schranz E."/>
        </authorList>
    </citation>
    <scope>NUCLEOTIDE SEQUENCE [LARGE SCALE GENOMIC DNA]</scope>
</reference>
<dbReference type="GO" id="GO:0046983">
    <property type="term" value="F:protein dimerization activity"/>
    <property type="evidence" value="ECO:0007669"/>
    <property type="project" value="InterPro"/>
</dbReference>
<dbReference type="CDD" id="cd00120">
    <property type="entry name" value="MADS"/>
    <property type="match status" value="1"/>
</dbReference>
<dbReference type="SMART" id="SM00432">
    <property type="entry name" value="MADS"/>
    <property type="match status" value="1"/>
</dbReference>
<protein>
    <recommendedName>
        <fullName evidence="7">MADS-box domain-containing protein</fullName>
    </recommendedName>
</protein>
<evidence type="ECO:0000259" key="7">
    <source>
        <dbReference type="PROSITE" id="PS50066"/>
    </source>
</evidence>
<accession>A0AAU9NUZ7</accession>
<comment type="caution">
    <text evidence="8">The sequence shown here is derived from an EMBL/GenBank/DDBJ whole genome shotgun (WGS) entry which is preliminary data.</text>
</comment>
<keyword evidence="3" id="KW-0238">DNA-binding</keyword>
<comment type="subcellular location">
    <subcellularLocation>
        <location evidence="1">Nucleus</location>
    </subcellularLocation>
</comment>
<dbReference type="GO" id="GO:0000978">
    <property type="term" value="F:RNA polymerase II cis-regulatory region sequence-specific DNA binding"/>
    <property type="evidence" value="ECO:0007669"/>
    <property type="project" value="TreeGrafter"/>
</dbReference>
<keyword evidence="4" id="KW-0804">Transcription</keyword>
<name>A0AAU9NUZ7_9ASTR</name>
<dbReference type="PANTHER" id="PTHR11945:SF723">
    <property type="entry name" value="AGAMOUS-LIKE MADS-BOX PROTEIN AGL62"/>
    <property type="match status" value="1"/>
</dbReference>
<dbReference type="GO" id="GO:0000981">
    <property type="term" value="F:DNA-binding transcription factor activity, RNA polymerase II-specific"/>
    <property type="evidence" value="ECO:0007669"/>
    <property type="project" value="TreeGrafter"/>
</dbReference>
<keyword evidence="5" id="KW-0539">Nucleus</keyword>
<feature type="compositionally biased region" description="Low complexity" evidence="6">
    <location>
        <begin position="89"/>
        <end position="103"/>
    </location>
</feature>
<feature type="region of interest" description="Disordered" evidence="6">
    <location>
        <begin position="1"/>
        <end position="24"/>
    </location>
</feature>
<dbReference type="PROSITE" id="PS50066">
    <property type="entry name" value="MADS_BOX_2"/>
    <property type="match status" value="1"/>
</dbReference>
<dbReference type="Gene3D" id="3.40.1810.10">
    <property type="entry name" value="Transcription factor, MADS-box"/>
    <property type="match status" value="1"/>
</dbReference>
<dbReference type="SUPFAM" id="SSF55455">
    <property type="entry name" value="SRF-like"/>
    <property type="match status" value="1"/>
</dbReference>
<keyword evidence="9" id="KW-1185">Reference proteome</keyword>
<keyword evidence="2" id="KW-0805">Transcription regulation</keyword>
<gene>
    <name evidence="8" type="ORF">LVIROSA_LOCUS27653</name>
</gene>
<organism evidence="8 9">
    <name type="scientific">Lactuca virosa</name>
    <dbReference type="NCBI Taxonomy" id="75947"/>
    <lineage>
        <taxon>Eukaryota</taxon>
        <taxon>Viridiplantae</taxon>
        <taxon>Streptophyta</taxon>
        <taxon>Embryophyta</taxon>
        <taxon>Tracheophyta</taxon>
        <taxon>Spermatophyta</taxon>
        <taxon>Magnoliopsida</taxon>
        <taxon>eudicotyledons</taxon>
        <taxon>Gunneridae</taxon>
        <taxon>Pentapetalae</taxon>
        <taxon>asterids</taxon>
        <taxon>campanulids</taxon>
        <taxon>Asterales</taxon>
        <taxon>Asteraceae</taxon>
        <taxon>Cichorioideae</taxon>
        <taxon>Cichorieae</taxon>
        <taxon>Lactucinae</taxon>
        <taxon>Lactuca</taxon>
    </lineage>
</organism>
<evidence type="ECO:0000313" key="8">
    <source>
        <dbReference type="EMBL" id="CAH1441605.1"/>
    </source>
</evidence>
<evidence type="ECO:0000256" key="2">
    <source>
        <dbReference type="ARBA" id="ARBA00023015"/>
    </source>
</evidence>
<dbReference type="Pfam" id="PF00319">
    <property type="entry name" value="SRF-TF"/>
    <property type="match status" value="1"/>
</dbReference>
<evidence type="ECO:0000256" key="5">
    <source>
        <dbReference type="ARBA" id="ARBA00023242"/>
    </source>
</evidence>